<comment type="caution">
    <text evidence="6">The sequence shown here is derived from an EMBL/GenBank/DDBJ whole genome shotgun (WGS) entry which is preliminary data.</text>
</comment>
<dbReference type="Gene3D" id="3.50.50.60">
    <property type="entry name" value="FAD/NAD(P)-binding domain"/>
    <property type="match status" value="1"/>
</dbReference>
<dbReference type="InterPro" id="IPR050703">
    <property type="entry name" value="Flavin_MAO"/>
</dbReference>
<name>A0A0L0EN37_9GAMM</name>
<evidence type="ECO:0000256" key="2">
    <source>
        <dbReference type="ARBA" id="ARBA00005995"/>
    </source>
</evidence>
<gene>
    <name evidence="6" type="ORF">AC626_21030</name>
</gene>
<organism evidence="6 7">
    <name type="scientific">Pseudoalteromonas rubra</name>
    <dbReference type="NCBI Taxonomy" id="43658"/>
    <lineage>
        <taxon>Bacteria</taxon>
        <taxon>Pseudomonadati</taxon>
        <taxon>Pseudomonadota</taxon>
        <taxon>Gammaproteobacteria</taxon>
        <taxon>Alteromonadales</taxon>
        <taxon>Pseudoalteromonadaceae</taxon>
        <taxon>Pseudoalteromonas</taxon>
    </lineage>
</organism>
<feature type="binding site" evidence="4">
    <location>
        <position position="204"/>
    </location>
    <ligand>
        <name>FAD</name>
        <dbReference type="ChEBI" id="CHEBI:57692"/>
    </ligand>
</feature>
<dbReference type="EMBL" id="LFZX01000230">
    <property type="protein sequence ID" value="KNC65780.1"/>
    <property type="molecule type" value="Genomic_DNA"/>
</dbReference>
<evidence type="ECO:0000256" key="1">
    <source>
        <dbReference type="ARBA" id="ARBA00001974"/>
    </source>
</evidence>
<dbReference type="PRINTS" id="PR00757">
    <property type="entry name" value="AMINEOXDASEF"/>
</dbReference>
<dbReference type="InterPro" id="IPR036188">
    <property type="entry name" value="FAD/NAD-bd_sf"/>
</dbReference>
<feature type="binding site" evidence="4">
    <location>
        <position position="391"/>
    </location>
    <ligand>
        <name>FAD</name>
        <dbReference type="ChEBI" id="CHEBI:57692"/>
    </ligand>
</feature>
<dbReference type="PATRIC" id="fig|43658.6.peg.2012"/>
<evidence type="ECO:0000313" key="7">
    <source>
        <dbReference type="Proteomes" id="UP000036850"/>
    </source>
</evidence>
<evidence type="ECO:0000313" key="6">
    <source>
        <dbReference type="EMBL" id="KNC65780.1"/>
    </source>
</evidence>
<dbReference type="InterPro" id="IPR001613">
    <property type="entry name" value="Flavin_amine_oxidase"/>
</dbReference>
<evidence type="ECO:0000259" key="5">
    <source>
        <dbReference type="Pfam" id="PF01593"/>
    </source>
</evidence>
<keyword evidence="3" id="KW-0560">Oxidoreductase</keyword>
<feature type="binding site" evidence="4">
    <location>
        <begin position="13"/>
        <end position="14"/>
    </location>
    <ligand>
        <name>FAD</name>
        <dbReference type="ChEBI" id="CHEBI:57692"/>
    </ligand>
</feature>
<evidence type="ECO:0000256" key="3">
    <source>
        <dbReference type="ARBA" id="ARBA00023002"/>
    </source>
</evidence>
<dbReference type="Pfam" id="PF01593">
    <property type="entry name" value="Amino_oxidase"/>
    <property type="match status" value="1"/>
</dbReference>
<reference evidence="7" key="1">
    <citation type="submission" date="2015-07" db="EMBL/GenBank/DDBJ databases">
        <title>Draft genome sequence of a Pseudoalteromonas rubra strain, OCN096, isolated from Kaneohe Bay, Oahu, Hawaii.</title>
        <authorList>
            <person name="Beurmann S."/>
            <person name="Ushijima B."/>
            <person name="Belcaid M."/>
            <person name="Callahan S.M."/>
            <person name="Aeby G.S."/>
        </authorList>
    </citation>
    <scope>NUCLEOTIDE SEQUENCE [LARGE SCALE GENOMIC DNA]</scope>
    <source>
        <strain evidence="7">OCN096</strain>
    </source>
</reference>
<dbReference type="SUPFAM" id="SSF51905">
    <property type="entry name" value="FAD/NAD(P)-binding domain"/>
    <property type="match status" value="1"/>
</dbReference>
<dbReference type="InterPro" id="IPR002937">
    <property type="entry name" value="Amino_oxidase"/>
</dbReference>
<comment type="cofactor">
    <cofactor evidence="1">
        <name>FAD</name>
        <dbReference type="ChEBI" id="CHEBI:57692"/>
    </cofactor>
</comment>
<dbReference type="SUPFAM" id="SSF54373">
    <property type="entry name" value="FAD-linked reductases, C-terminal domain"/>
    <property type="match status" value="1"/>
</dbReference>
<evidence type="ECO:0000256" key="4">
    <source>
        <dbReference type="PIRSR" id="PIRSR601613-1"/>
    </source>
</evidence>
<dbReference type="PANTHER" id="PTHR43563:SF1">
    <property type="entry name" value="AMINE OXIDASE [FLAVIN-CONTAINING] B"/>
    <property type="match status" value="1"/>
</dbReference>
<dbReference type="AlphaFoldDB" id="A0A0L0EN37"/>
<protein>
    <submittedName>
        <fullName evidence="6">Monoamine oxidase</fullName>
    </submittedName>
</protein>
<comment type="similarity">
    <text evidence="2">Belongs to the flavin monoamine oxidase family.</text>
</comment>
<proteinExistence type="inferred from homology"/>
<feature type="binding site" evidence="4">
    <location>
        <position position="311"/>
    </location>
    <ligand>
        <name>substrate</name>
    </ligand>
</feature>
<accession>A0A0L0EN37</accession>
<dbReference type="Proteomes" id="UP000036850">
    <property type="component" value="Unassembled WGS sequence"/>
</dbReference>
<dbReference type="PANTHER" id="PTHR43563">
    <property type="entry name" value="AMINE OXIDASE"/>
    <property type="match status" value="1"/>
</dbReference>
<dbReference type="GO" id="GO:0016491">
    <property type="term" value="F:oxidoreductase activity"/>
    <property type="evidence" value="ECO:0007669"/>
    <property type="project" value="UniProtKB-KW"/>
</dbReference>
<sequence length="425" mass="46812">MSDQNRYHFKLLEAKSRVGGRTLNQQVTTTDGERHIVDGGAQWVGATHIHMQSLIAELGFSTFTTPQEGEPISQDDLPAQVQNELATIRATLNRLAASLPIHAPWLAQSAQAWDGITAYDWCVGQGYSATAIEELDYSVRSFLAAPIAQISFLFLLHYIRSAGSIEQLEVITGGAQDRIIKEGAQSICLALQQQLAEHVQFDAVTKVEDHGEFCLVSCQSGQVILCQRVIFAMAPSLLGNIQFEPPLLSNKRQLIEQWDTSEGSIKAHLLYTRPFWRAQGLSGISFIPNEVLTSTFDCSRNSNGPGLLTVFVNSSDAMRALSLDERKEQVLEVLSQFFGNEAFEAVDYVETDWQAVPYQRGCESPLAVGKLTQFADNLKKPLGSFHFCGTETADIWTGYMEGAVASGYRAAEEAAQALDHQLFSL</sequence>
<feature type="domain" description="Amine oxidase" evidence="5">
    <location>
        <begin position="7"/>
        <end position="413"/>
    </location>
</feature>